<dbReference type="RefSeq" id="WP_161722991.1">
    <property type="nucleotide sequence ID" value="NZ_JAAAXI010000006.1"/>
</dbReference>
<accession>A0ABW9YYW0</accession>
<dbReference type="EMBL" id="JAAAXJ010000007">
    <property type="protein sequence ID" value="NBJ25598.1"/>
    <property type="molecule type" value="Genomic_DNA"/>
</dbReference>
<gene>
    <name evidence="1" type="ORF">GR303_14655</name>
</gene>
<proteinExistence type="predicted"/>
<sequence>MITLLVRVTHGPEALAATLSAFVPAVAAGLVGDAVILAGRQDDALAQVADAAGATLLPLGRDCWKEGARVARRDWLLCLDDGDVPQEGWIRVLERFVTSAGPEQGFARMRRRQSAMRALTGLLWGSRRVRSGDLVHRRVLLNEVRSRAPMRLSAAVERDPVFG</sequence>
<comment type="caution">
    <text evidence="1">The sequence shown here is derived from an EMBL/GenBank/DDBJ whole genome shotgun (WGS) entry which is preliminary data.</text>
</comment>
<evidence type="ECO:0008006" key="3">
    <source>
        <dbReference type="Google" id="ProtNLM"/>
    </source>
</evidence>
<organism evidence="1 2">
    <name type="scientific">Microvirga arsenatis</name>
    <dbReference type="NCBI Taxonomy" id="2692265"/>
    <lineage>
        <taxon>Bacteria</taxon>
        <taxon>Pseudomonadati</taxon>
        <taxon>Pseudomonadota</taxon>
        <taxon>Alphaproteobacteria</taxon>
        <taxon>Hyphomicrobiales</taxon>
        <taxon>Methylobacteriaceae</taxon>
        <taxon>Microvirga</taxon>
    </lineage>
</organism>
<evidence type="ECO:0000313" key="2">
    <source>
        <dbReference type="Proteomes" id="UP000818323"/>
    </source>
</evidence>
<reference evidence="1 2" key="1">
    <citation type="submission" date="2020-01" db="EMBL/GenBank/DDBJ databases">
        <title>Microvirga sp. nov., an arsenate reduction bacterium isolated from Tibet hotspring sediments.</title>
        <authorList>
            <person name="Yuan C.-G."/>
        </authorList>
    </citation>
    <scope>NUCLEOTIDE SEQUENCE [LARGE SCALE GENOMIC DNA]</scope>
    <source>
        <strain evidence="1 2">SYSU G3D203</strain>
    </source>
</reference>
<dbReference type="Proteomes" id="UP000818323">
    <property type="component" value="Unassembled WGS sequence"/>
</dbReference>
<protein>
    <recommendedName>
        <fullName evidence="3">Glycosyl transferase family 2</fullName>
    </recommendedName>
</protein>
<name>A0ABW9YYW0_9HYPH</name>
<evidence type="ECO:0000313" key="1">
    <source>
        <dbReference type="EMBL" id="NBJ25598.1"/>
    </source>
</evidence>
<keyword evidence="2" id="KW-1185">Reference proteome</keyword>